<dbReference type="RefSeq" id="XP_014146886.1">
    <property type="nucleotide sequence ID" value="XM_014291411.1"/>
</dbReference>
<keyword evidence="3" id="KW-1185">Reference proteome</keyword>
<proteinExistence type="predicted"/>
<organism evidence="2 3">
    <name type="scientific">Sphaeroforma arctica JP610</name>
    <dbReference type="NCBI Taxonomy" id="667725"/>
    <lineage>
        <taxon>Eukaryota</taxon>
        <taxon>Ichthyosporea</taxon>
        <taxon>Ichthyophonida</taxon>
        <taxon>Sphaeroforma</taxon>
    </lineage>
</organism>
<accession>A0A0L0F8D8</accession>
<feature type="non-terminal residue" evidence="2">
    <location>
        <position position="1"/>
    </location>
</feature>
<name>A0A0L0F8D8_9EUKA</name>
<dbReference type="GeneID" id="25914958"/>
<feature type="region of interest" description="Disordered" evidence="1">
    <location>
        <begin position="1"/>
        <end position="83"/>
    </location>
</feature>
<protein>
    <submittedName>
        <fullName evidence="2">Uncharacterized protein</fullName>
    </submittedName>
</protein>
<gene>
    <name evidence="2" type="ORF">SARC_14454</name>
</gene>
<dbReference type="Proteomes" id="UP000054560">
    <property type="component" value="Unassembled WGS sequence"/>
</dbReference>
<reference evidence="2 3" key="1">
    <citation type="submission" date="2011-02" db="EMBL/GenBank/DDBJ databases">
        <title>The Genome Sequence of Sphaeroforma arctica JP610.</title>
        <authorList>
            <consortium name="The Broad Institute Genome Sequencing Platform"/>
            <person name="Russ C."/>
            <person name="Cuomo C."/>
            <person name="Young S.K."/>
            <person name="Zeng Q."/>
            <person name="Gargeya S."/>
            <person name="Alvarado L."/>
            <person name="Berlin A."/>
            <person name="Chapman S.B."/>
            <person name="Chen Z."/>
            <person name="Freedman E."/>
            <person name="Gellesch M."/>
            <person name="Goldberg J."/>
            <person name="Griggs A."/>
            <person name="Gujja S."/>
            <person name="Heilman E."/>
            <person name="Heiman D."/>
            <person name="Howarth C."/>
            <person name="Mehta T."/>
            <person name="Neiman D."/>
            <person name="Pearson M."/>
            <person name="Roberts A."/>
            <person name="Saif S."/>
            <person name="Shea T."/>
            <person name="Shenoy N."/>
            <person name="Sisk P."/>
            <person name="Stolte C."/>
            <person name="Sykes S."/>
            <person name="White J."/>
            <person name="Yandava C."/>
            <person name="Burger G."/>
            <person name="Gray M.W."/>
            <person name="Holland P.W.H."/>
            <person name="King N."/>
            <person name="Lang F.B.F."/>
            <person name="Roger A.J."/>
            <person name="Ruiz-Trillo I."/>
            <person name="Haas B."/>
            <person name="Nusbaum C."/>
            <person name="Birren B."/>
        </authorList>
    </citation>
    <scope>NUCLEOTIDE SEQUENCE [LARGE SCALE GENOMIC DNA]</scope>
    <source>
        <strain evidence="2 3">JP610</strain>
    </source>
</reference>
<dbReference type="EMBL" id="KQ246247">
    <property type="protein sequence ID" value="KNC72984.1"/>
    <property type="molecule type" value="Genomic_DNA"/>
</dbReference>
<sequence>DDHIATQTTVAENNALEASIQHTQSTSKPVQENATDETQGPEVTMATAAPASSDDDWSSSENDDDEVAGSCDFSDGSFEDGKC</sequence>
<evidence type="ECO:0000313" key="3">
    <source>
        <dbReference type="Proteomes" id="UP000054560"/>
    </source>
</evidence>
<feature type="compositionally biased region" description="Acidic residues" evidence="1">
    <location>
        <begin position="53"/>
        <end position="67"/>
    </location>
</feature>
<feature type="compositionally biased region" description="Polar residues" evidence="1">
    <location>
        <begin position="1"/>
        <end position="12"/>
    </location>
</feature>
<feature type="compositionally biased region" description="Polar residues" evidence="1">
    <location>
        <begin position="20"/>
        <end position="38"/>
    </location>
</feature>
<dbReference type="AlphaFoldDB" id="A0A0L0F8D8"/>
<evidence type="ECO:0000313" key="2">
    <source>
        <dbReference type="EMBL" id="KNC72984.1"/>
    </source>
</evidence>
<evidence type="ECO:0000256" key="1">
    <source>
        <dbReference type="SAM" id="MobiDB-lite"/>
    </source>
</evidence>